<dbReference type="Gene3D" id="3.30.565.10">
    <property type="entry name" value="Histidine kinase-like ATPase, C-terminal domain"/>
    <property type="match status" value="1"/>
</dbReference>
<dbReference type="SMART" id="SM00387">
    <property type="entry name" value="HATPase_c"/>
    <property type="match status" value="1"/>
</dbReference>
<dbReference type="Pfam" id="PF00512">
    <property type="entry name" value="HisKA"/>
    <property type="match status" value="1"/>
</dbReference>
<evidence type="ECO:0000259" key="26">
    <source>
        <dbReference type="PROSITE" id="PS50894"/>
    </source>
</evidence>
<evidence type="ECO:0000256" key="13">
    <source>
        <dbReference type="ARBA" id="ARBA00023012"/>
    </source>
</evidence>
<feature type="domain" description="Histidine kinase" evidence="22">
    <location>
        <begin position="640"/>
        <end position="862"/>
    </location>
</feature>
<evidence type="ECO:0000256" key="1">
    <source>
        <dbReference type="ARBA" id="ARBA00000085"/>
    </source>
</evidence>
<dbReference type="PROSITE" id="PS50112">
    <property type="entry name" value="PAS"/>
    <property type="match status" value="1"/>
</dbReference>
<evidence type="ECO:0000259" key="25">
    <source>
        <dbReference type="PROSITE" id="PS50113"/>
    </source>
</evidence>
<dbReference type="SMART" id="SM00086">
    <property type="entry name" value="PAC"/>
    <property type="match status" value="3"/>
</dbReference>
<feature type="domain" description="HPt" evidence="26">
    <location>
        <begin position="1220"/>
        <end position="1314"/>
    </location>
</feature>
<dbReference type="Pfam" id="PF01627">
    <property type="entry name" value="Hpt"/>
    <property type="match status" value="1"/>
</dbReference>
<dbReference type="InterPro" id="IPR004358">
    <property type="entry name" value="Sig_transdc_His_kin-like_C"/>
</dbReference>
<dbReference type="Gene3D" id="3.40.50.2300">
    <property type="match status" value="2"/>
</dbReference>
<dbReference type="Gene3D" id="1.10.287.130">
    <property type="match status" value="1"/>
</dbReference>
<dbReference type="SMART" id="SM00448">
    <property type="entry name" value="REC"/>
    <property type="match status" value="2"/>
</dbReference>
<evidence type="ECO:0000313" key="27">
    <source>
        <dbReference type="EMBL" id="NYG33792.1"/>
    </source>
</evidence>
<dbReference type="PROSITE" id="PS50109">
    <property type="entry name" value="HIS_KIN"/>
    <property type="match status" value="1"/>
</dbReference>
<dbReference type="Pfam" id="PF08448">
    <property type="entry name" value="PAS_4"/>
    <property type="match status" value="2"/>
</dbReference>
<dbReference type="InterPro" id="IPR001610">
    <property type="entry name" value="PAC"/>
</dbReference>
<dbReference type="InterPro" id="IPR000700">
    <property type="entry name" value="PAS-assoc_C"/>
</dbReference>
<dbReference type="SUPFAM" id="SSF47226">
    <property type="entry name" value="Histidine-containing phosphotransfer domain, HPT domain"/>
    <property type="match status" value="1"/>
</dbReference>
<feature type="domain" description="PAC" evidence="25">
    <location>
        <begin position="312"/>
        <end position="369"/>
    </location>
</feature>
<dbReference type="EMBL" id="JACCFH010000001">
    <property type="protein sequence ID" value="NYG33792.1"/>
    <property type="molecule type" value="Genomic_DNA"/>
</dbReference>
<dbReference type="SUPFAM" id="SSF55785">
    <property type="entry name" value="PYP-like sensor domain (PAS domain)"/>
    <property type="match status" value="3"/>
</dbReference>
<dbReference type="SUPFAM" id="SSF55874">
    <property type="entry name" value="ATPase domain of HSP90 chaperone/DNA topoisomerase II/histidine kinase"/>
    <property type="match status" value="1"/>
</dbReference>
<keyword evidence="10" id="KW-0418">Kinase</keyword>
<keyword evidence="13" id="KW-0902">Two-component regulatory system</keyword>
<dbReference type="InterPro" id="IPR013656">
    <property type="entry name" value="PAS_4"/>
</dbReference>
<dbReference type="InterPro" id="IPR035965">
    <property type="entry name" value="PAS-like_dom_sf"/>
</dbReference>
<dbReference type="InterPro" id="IPR008207">
    <property type="entry name" value="Sig_transdc_His_kin_Hpt_dom"/>
</dbReference>
<dbReference type="EC" id="2.7.13.3" evidence="3"/>
<dbReference type="InterPro" id="IPR003594">
    <property type="entry name" value="HATPase_dom"/>
</dbReference>
<dbReference type="PANTHER" id="PTHR45339">
    <property type="entry name" value="HYBRID SIGNAL TRANSDUCTION HISTIDINE KINASE J"/>
    <property type="match status" value="1"/>
</dbReference>
<comment type="function">
    <text evidence="16">Member of the two-component regulatory system BvgS/BvgA. Phosphorylates BvgA via a four-step phosphorelay in response to environmental signals.</text>
</comment>
<evidence type="ECO:0000259" key="23">
    <source>
        <dbReference type="PROSITE" id="PS50110"/>
    </source>
</evidence>
<dbReference type="SUPFAM" id="SSF47384">
    <property type="entry name" value="Homodimeric domain of signal transducing histidine kinase"/>
    <property type="match status" value="1"/>
</dbReference>
<dbReference type="SUPFAM" id="SSF52172">
    <property type="entry name" value="CheY-like"/>
    <property type="match status" value="2"/>
</dbReference>
<dbReference type="NCBIfam" id="TIGR00229">
    <property type="entry name" value="sensory_box"/>
    <property type="match status" value="1"/>
</dbReference>
<evidence type="ECO:0000256" key="19">
    <source>
        <dbReference type="ARBA" id="ARBA00070152"/>
    </source>
</evidence>
<evidence type="ECO:0000256" key="10">
    <source>
        <dbReference type="ARBA" id="ARBA00022777"/>
    </source>
</evidence>
<keyword evidence="7" id="KW-0812">Transmembrane</keyword>
<dbReference type="PROSITE" id="PS50894">
    <property type="entry name" value="HPT"/>
    <property type="match status" value="1"/>
</dbReference>
<keyword evidence="28" id="KW-1185">Reference proteome</keyword>
<dbReference type="FunFam" id="1.10.287.130:FF:000002">
    <property type="entry name" value="Two-component osmosensing histidine kinase"/>
    <property type="match status" value="1"/>
</dbReference>
<keyword evidence="14" id="KW-0843">Virulence</keyword>
<dbReference type="CDD" id="cd00130">
    <property type="entry name" value="PAS"/>
    <property type="match status" value="1"/>
</dbReference>
<dbReference type="GO" id="GO:0005886">
    <property type="term" value="C:plasma membrane"/>
    <property type="evidence" value="ECO:0007669"/>
    <property type="project" value="UniProtKB-SubCell"/>
</dbReference>
<dbReference type="Proteomes" id="UP000518288">
    <property type="component" value="Unassembled WGS sequence"/>
</dbReference>
<keyword evidence="9" id="KW-0547">Nucleotide-binding</keyword>
<proteinExistence type="predicted"/>
<dbReference type="Gene3D" id="3.30.450.20">
    <property type="entry name" value="PAS domain"/>
    <property type="match status" value="3"/>
</dbReference>
<dbReference type="InterPro" id="IPR036097">
    <property type="entry name" value="HisK_dim/P_sf"/>
</dbReference>
<evidence type="ECO:0000313" key="28">
    <source>
        <dbReference type="Proteomes" id="UP000518288"/>
    </source>
</evidence>
<dbReference type="CDD" id="cd16922">
    <property type="entry name" value="HATPase_EvgS-ArcB-TorS-like"/>
    <property type="match status" value="1"/>
</dbReference>
<dbReference type="GO" id="GO:0005524">
    <property type="term" value="F:ATP binding"/>
    <property type="evidence" value="ECO:0007669"/>
    <property type="project" value="UniProtKB-KW"/>
</dbReference>
<dbReference type="Gene3D" id="1.20.120.160">
    <property type="entry name" value="HPT domain"/>
    <property type="match status" value="1"/>
</dbReference>
<evidence type="ECO:0000256" key="8">
    <source>
        <dbReference type="ARBA" id="ARBA00022729"/>
    </source>
</evidence>
<keyword evidence="12" id="KW-1133">Transmembrane helix</keyword>
<evidence type="ECO:0000259" key="22">
    <source>
        <dbReference type="PROSITE" id="PS50109"/>
    </source>
</evidence>
<keyword evidence="11" id="KW-0067">ATP-binding</keyword>
<feature type="domain" description="Response regulatory" evidence="23">
    <location>
        <begin position="883"/>
        <end position="1004"/>
    </location>
</feature>
<sequence length="1320" mass="144191">MPSTDVTLAPAVHAALMLPPTDDARTTDHPWALDICVSTPGALEAPDGLITVSGDTDADVLPRISDAQAQTQALLLSRRLHLAVTLQEGLCLVAPVLRLWLRASGSCLLRVSDWSEEGALVQPWVLRDSATEELIDLGQMATTHASEAPLGTALALLRPVLAVLAPAQPKLPWRPDGVREVLALPVVHRQCAVAAIEFHNPAESTPALRQLLELVGLHLGHLAARDEQVRDAELSAQRLARVALLAARVGRGAVITDAEGIIEWAHPAFVQATGHSPGKICGRTLWDVLLGDADDTRLALLLRDCLVRGDDFVREFVARRGRDDMLPGDPYWLEIDAQVVVDETSGRPQVVCVCRDISDRKEREFGIDEGRALLAVLTEHIPISLVVLDAERFRVVSLNRHAELEFSAHSAQVGGWDLDELLGHGVQQRVQACLTRAVDSHDAIEHEFERPAADGDRVISARYVAVRNRLGRPTVVICQLRDVTQQRRDAQQLRESEERYRELVESIDEGVFVTDPHRDSYFYIGARVYDMLGLVASQVLPHAELLPLRVLPEDTPLLEQQRLDEPHSVSTDVTVRIRHPQRGVRWLRQRTRTRVLQDGEIRVYGLIDDVSEERERELQLQAARDAAEAASRAKSQFMATMSHEIRTPMNGILGMTELLLGTALNDRQRRFAQAVYRSGESLLEIINDVLDFAKIEAGKLELAPSEFSLRSVVEDTLELLAPRAHEKGLELSFREATGLPATVLADPLRLRQVLTNLVSNAIKFTEHGEITVDLNHAPASAAGNVLLVFTVQDTGIGIATDMLPRLFNAFTQVHVGLSRRYGGTGLGLAISRQLVELMGGAITVRSQPGVGSAFSFTLPVSAGSGDSSLTQGLGDATTMPSIRVLVVDDHPTNRTVLENMLTAWGLRVTLVGDGAQALQLLRTLPLDESPFDLALIDWHMPGMDGIELAQRLRAEGLIGRTQLVLLSSVAAPDDVRVAQEAGFVRFIHKPVRKAELRQAILGIAAARQEGEVRMPQLGASVLVVEDNPVNQEVMNQMLQRMGCSVRVAGSALEGLGALCEDLFDLVLMDIQMPGMDGVEALQWLRRGPTPRFTFLTPAQTPVVAVTANALEGDEERFLSLGFDAYLSKPYRQGQLLAVLGRYVGNRLGRRGQRDIEAAARTAPGALTGFGERGHFSDGLQTPPEPTLFLALEDDPPLSPAPPLLDAVALQRLHDLDPGGRNQLVRRVMQAFDASISRLMPMLGAGPLGLDPASVLHVAHTLRSSANSLGALQLSALCADMEQALRRGTGMTGLLPRLEALRNEMQRVQEGVRHRLSMQTD</sequence>
<dbReference type="InterPro" id="IPR036890">
    <property type="entry name" value="HATPase_C_sf"/>
</dbReference>
<dbReference type="CDD" id="cd00082">
    <property type="entry name" value="HisKA"/>
    <property type="match status" value="1"/>
</dbReference>
<evidence type="ECO:0000256" key="4">
    <source>
        <dbReference type="ARBA" id="ARBA00022475"/>
    </source>
</evidence>
<dbReference type="PANTHER" id="PTHR45339:SF1">
    <property type="entry name" value="HYBRID SIGNAL TRANSDUCTION HISTIDINE KINASE J"/>
    <property type="match status" value="1"/>
</dbReference>
<dbReference type="InterPro" id="IPR001789">
    <property type="entry name" value="Sig_transdc_resp-reg_receiver"/>
</dbReference>
<comment type="catalytic activity">
    <reaction evidence="1">
        <text>ATP + protein L-histidine = ADP + protein N-phospho-L-histidine.</text>
        <dbReference type="EC" id="2.7.13.3"/>
    </reaction>
</comment>
<evidence type="ECO:0000256" key="12">
    <source>
        <dbReference type="ARBA" id="ARBA00022989"/>
    </source>
</evidence>
<keyword evidence="15" id="KW-0472">Membrane</keyword>
<dbReference type="Pfam" id="PF00072">
    <property type="entry name" value="Response_reg"/>
    <property type="match status" value="2"/>
</dbReference>
<keyword evidence="8" id="KW-0732">Signal</keyword>
<dbReference type="InterPro" id="IPR005467">
    <property type="entry name" value="His_kinase_dom"/>
</dbReference>
<evidence type="ECO:0000256" key="2">
    <source>
        <dbReference type="ARBA" id="ARBA00004651"/>
    </source>
</evidence>
<evidence type="ECO:0000256" key="18">
    <source>
        <dbReference type="ARBA" id="ARBA00068150"/>
    </source>
</evidence>
<evidence type="ECO:0000256" key="3">
    <source>
        <dbReference type="ARBA" id="ARBA00012438"/>
    </source>
</evidence>
<gene>
    <name evidence="27" type="ORF">BDD16_002778</name>
</gene>
<evidence type="ECO:0000259" key="24">
    <source>
        <dbReference type="PROSITE" id="PS50112"/>
    </source>
</evidence>
<dbReference type="CDD" id="cd17546">
    <property type="entry name" value="REC_hyHK_CKI1_RcsC-like"/>
    <property type="match status" value="2"/>
</dbReference>
<evidence type="ECO:0000256" key="16">
    <source>
        <dbReference type="ARBA" id="ARBA00058004"/>
    </source>
</evidence>
<dbReference type="Pfam" id="PF02518">
    <property type="entry name" value="HATPase_c"/>
    <property type="match status" value="1"/>
</dbReference>
<evidence type="ECO:0000256" key="5">
    <source>
        <dbReference type="ARBA" id="ARBA00022553"/>
    </source>
</evidence>
<feature type="modified residue" description="4-aspartylphosphate" evidence="21">
    <location>
        <position position="937"/>
    </location>
</feature>
<comment type="subunit">
    <text evidence="17">At low DSF concentrations, interacts with RpfF.</text>
</comment>
<organism evidence="27 28">
    <name type="scientific">Sphaerotilus montanus</name>
    <dbReference type="NCBI Taxonomy" id="522889"/>
    <lineage>
        <taxon>Bacteria</taxon>
        <taxon>Pseudomonadati</taxon>
        <taxon>Pseudomonadota</taxon>
        <taxon>Betaproteobacteria</taxon>
        <taxon>Burkholderiales</taxon>
        <taxon>Sphaerotilaceae</taxon>
        <taxon>Sphaerotilus</taxon>
    </lineage>
</organism>
<feature type="modified residue" description="4-aspartylphosphate" evidence="21">
    <location>
        <position position="1069"/>
    </location>
</feature>
<keyword evidence="6" id="KW-0808">Transferase</keyword>
<name>A0A7Y9U7H2_9BURK</name>
<accession>A0A7Y9U7H2</accession>
<evidence type="ECO:0000256" key="17">
    <source>
        <dbReference type="ARBA" id="ARBA00064003"/>
    </source>
</evidence>
<comment type="subcellular location">
    <subcellularLocation>
        <location evidence="2">Cell membrane</location>
        <topology evidence="2">Multi-pass membrane protein</topology>
    </subcellularLocation>
</comment>
<dbReference type="RefSeq" id="WP_179634520.1">
    <property type="nucleotide sequence ID" value="NZ_JACCFH010000001.1"/>
</dbReference>
<feature type="domain" description="Response regulatory" evidence="23">
    <location>
        <begin position="1020"/>
        <end position="1143"/>
    </location>
</feature>
<comment type="caution">
    <text evidence="27">The sequence shown here is derived from an EMBL/GenBank/DDBJ whole genome shotgun (WGS) entry which is preliminary data.</text>
</comment>
<evidence type="ECO:0000256" key="7">
    <source>
        <dbReference type="ARBA" id="ARBA00022692"/>
    </source>
</evidence>
<evidence type="ECO:0000256" key="15">
    <source>
        <dbReference type="ARBA" id="ARBA00023136"/>
    </source>
</evidence>
<evidence type="ECO:0000256" key="20">
    <source>
        <dbReference type="PROSITE-ProRule" id="PRU00110"/>
    </source>
</evidence>
<dbReference type="PROSITE" id="PS50110">
    <property type="entry name" value="RESPONSE_REGULATORY"/>
    <property type="match status" value="2"/>
</dbReference>
<evidence type="ECO:0000256" key="21">
    <source>
        <dbReference type="PROSITE-ProRule" id="PRU00169"/>
    </source>
</evidence>
<evidence type="ECO:0000256" key="11">
    <source>
        <dbReference type="ARBA" id="ARBA00022840"/>
    </source>
</evidence>
<dbReference type="InterPro" id="IPR011006">
    <property type="entry name" value="CheY-like_superfamily"/>
</dbReference>
<dbReference type="InterPro" id="IPR000014">
    <property type="entry name" value="PAS"/>
</dbReference>
<feature type="domain" description="PAS" evidence="24">
    <location>
        <begin position="496"/>
        <end position="565"/>
    </location>
</feature>
<feature type="modified residue" description="Phosphohistidine" evidence="20">
    <location>
        <position position="1259"/>
    </location>
</feature>
<dbReference type="PRINTS" id="PR00344">
    <property type="entry name" value="BCTRLSENSOR"/>
</dbReference>
<keyword evidence="4" id="KW-1003">Cell membrane</keyword>
<dbReference type="GO" id="GO:0000155">
    <property type="term" value="F:phosphorelay sensor kinase activity"/>
    <property type="evidence" value="ECO:0007669"/>
    <property type="project" value="InterPro"/>
</dbReference>
<dbReference type="InterPro" id="IPR036641">
    <property type="entry name" value="HPT_dom_sf"/>
</dbReference>
<evidence type="ECO:0000256" key="9">
    <source>
        <dbReference type="ARBA" id="ARBA00022741"/>
    </source>
</evidence>
<dbReference type="PROSITE" id="PS50113">
    <property type="entry name" value="PAC"/>
    <property type="match status" value="1"/>
</dbReference>
<dbReference type="SMART" id="SM00091">
    <property type="entry name" value="PAS"/>
    <property type="match status" value="3"/>
</dbReference>
<reference evidence="27 28" key="1">
    <citation type="submission" date="2020-07" db="EMBL/GenBank/DDBJ databases">
        <title>Genomic Encyclopedia of Archaeal and Bacterial Type Strains, Phase II (KMG-II): from individual species to whole genera.</title>
        <authorList>
            <person name="Goeker M."/>
        </authorList>
    </citation>
    <scope>NUCLEOTIDE SEQUENCE [LARGE SCALE GENOMIC DNA]</scope>
    <source>
        <strain evidence="27 28">DSM 21226</strain>
    </source>
</reference>
<keyword evidence="5 21" id="KW-0597">Phosphoprotein</keyword>
<dbReference type="InterPro" id="IPR003661">
    <property type="entry name" value="HisK_dim/P_dom"/>
</dbReference>
<protein>
    <recommendedName>
        <fullName evidence="18">Sensory/regulatory protein RpfC</fullName>
        <ecNumber evidence="3">2.7.13.3</ecNumber>
    </recommendedName>
    <alternativeName>
        <fullName evidence="19">Virulence sensor protein BvgS</fullName>
    </alternativeName>
</protein>
<evidence type="ECO:0000256" key="6">
    <source>
        <dbReference type="ARBA" id="ARBA00022679"/>
    </source>
</evidence>
<dbReference type="FunFam" id="3.30.565.10:FF:000010">
    <property type="entry name" value="Sensor histidine kinase RcsC"/>
    <property type="match status" value="1"/>
</dbReference>
<evidence type="ECO:0000256" key="14">
    <source>
        <dbReference type="ARBA" id="ARBA00023026"/>
    </source>
</evidence>
<dbReference type="SMART" id="SM00388">
    <property type="entry name" value="HisKA"/>
    <property type="match status" value="1"/>
</dbReference>